<sequence length="124" mass="13725">ITKLESVEAELEKTVKERDALIVEVGALKEKISQQEEELRRATTITEEEKKADPAGVYMGFDRATLVAKIFEVEGSMLETANSQFHNVVAQLWVLNPGLVVDGLDEDKEVCDGRIATPPPEEEA</sequence>
<dbReference type="AlphaFoldDB" id="A0A392QXK7"/>
<evidence type="ECO:0000256" key="1">
    <source>
        <dbReference type="SAM" id="Coils"/>
    </source>
</evidence>
<comment type="caution">
    <text evidence="2">The sequence shown here is derived from an EMBL/GenBank/DDBJ whole genome shotgun (WGS) entry which is preliminary data.</text>
</comment>
<dbReference type="EMBL" id="LXQA010167917">
    <property type="protein sequence ID" value="MCI28777.1"/>
    <property type="molecule type" value="Genomic_DNA"/>
</dbReference>
<feature type="non-terminal residue" evidence="2">
    <location>
        <position position="1"/>
    </location>
</feature>
<dbReference type="Proteomes" id="UP000265520">
    <property type="component" value="Unassembled WGS sequence"/>
</dbReference>
<feature type="coiled-coil region" evidence="1">
    <location>
        <begin position="4"/>
        <end position="45"/>
    </location>
</feature>
<evidence type="ECO:0000313" key="2">
    <source>
        <dbReference type="EMBL" id="MCI28777.1"/>
    </source>
</evidence>
<name>A0A392QXK7_9FABA</name>
<reference evidence="2 3" key="1">
    <citation type="journal article" date="2018" name="Front. Plant Sci.">
        <title>Red Clover (Trifolium pratense) and Zigzag Clover (T. medium) - A Picture of Genomic Similarities and Differences.</title>
        <authorList>
            <person name="Dluhosova J."/>
            <person name="Istvanek J."/>
            <person name="Nedelnik J."/>
            <person name="Repkova J."/>
        </authorList>
    </citation>
    <scope>NUCLEOTIDE SEQUENCE [LARGE SCALE GENOMIC DNA]</scope>
    <source>
        <strain evidence="3">cv. 10/8</strain>
        <tissue evidence="2">Leaf</tissue>
    </source>
</reference>
<organism evidence="2 3">
    <name type="scientific">Trifolium medium</name>
    <dbReference type="NCBI Taxonomy" id="97028"/>
    <lineage>
        <taxon>Eukaryota</taxon>
        <taxon>Viridiplantae</taxon>
        <taxon>Streptophyta</taxon>
        <taxon>Embryophyta</taxon>
        <taxon>Tracheophyta</taxon>
        <taxon>Spermatophyta</taxon>
        <taxon>Magnoliopsida</taxon>
        <taxon>eudicotyledons</taxon>
        <taxon>Gunneridae</taxon>
        <taxon>Pentapetalae</taxon>
        <taxon>rosids</taxon>
        <taxon>fabids</taxon>
        <taxon>Fabales</taxon>
        <taxon>Fabaceae</taxon>
        <taxon>Papilionoideae</taxon>
        <taxon>50 kb inversion clade</taxon>
        <taxon>NPAAA clade</taxon>
        <taxon>Hologalegina</taxon>
        <taxon>IRL clade</taxon>
        <taxon>Trifolieae</taxon>
        <taxon>Trifolium</taxon>
    </lineage>
</organism>
<evidence type="ECO:0000313" key="3">
    <source>
        <dbReference type="Proteomes" id="UP000265520"/>
    </source>
</evidence>
<proteinExistence type="predicted"/>
<keyword evidence="3" id="KW-1185">Reference proteome</keyword>
<protein>
    <submittedName>
        <fullName evidence="2">Uncharacterized protein</fullName>
    </submittedName>
</protein>
<accession>A0A392QXK7</accession>
<keyword evidence="1" id="KW-0175">Coiled coil</keyword>